<feature type="transmembrane region" description="Helical" evidence="5">
    <location>
        <begin position="240"/>
        <end position="260"/>
    </location>
</feature>
<feature type="transmembrane region" description="Helical" evidence="5">
    <location>
        <begin position="91"/>
        <end position="117"/>
    </location>
</feature>
<organism evidence="7 8">
    <name type="scientific">Pontibacter ruber</name>
    <dbReference type="NCBI Taxonomy" id="1343895"/>
    <lineage>
        <taxon>Bacteria</taxon>
        <taxon>Pseudomonadati</taxon>
        <taxon>Bacteroidota</taxon>
        <taxon>Cytophagia</taxon>
        <taxon>Cytophagales</taxon>
        <taxon>Hymenobacteraceae</taxon>
        <taxon>Pontibacter</taxon>
    </lineage>
</organism>
<evidence type="ECO:0000313" key="8">
    <source>
        <dbReference type="Proteomes" id="UP001597374"/>
    </source>
</evidence>
<feature type="transmembrane region" description="Helical" evidence="5">
    <location>
        <begin position="193"/>
        <end position="210"/>
    </location>
</feature>
<dbReference type="RefSeq" id="WP_250429490.1">
    <property type="nucleotide sequence ID" value="NZ_JALPRR010000002.1"/>
</dbReference>
<keyword evidence="8" id="KW-1185">Reference proteome</keyword>
<evidence type="ECO:0000256" key="5">
    <source>
        <dbReference type="SAM" id="Phobius"/>
    </source>
</evidence>
<feature type="transmembrane region" description="Helical" evidence="5">
    <location>
        <begin position="319"/>
        <end position="344"/>
    </location>
</feature>
<dbReference type="InterPro" id="IPR007016">
    <property type="entry name" value="O-antigen_ligase-rel_domated"/>
</dbReference>
<proteinExistence type="predicted"/>
<feature type="transmembrane region" description="Helical" evidence="5">
    <location>
        <begin position="168"/>
        <end position="186"/>
    </location>
</feature>
<evidence type="ECO:0000259" key="6">
    <source>
        <dbReference type="Pfam" id="PF04932"/>
    </source>
</evidence>
<sequence>MTLDLKYYKETLHFSINFYSLFLIATFIPDLFYVDNSLIKNFFWGLKILLACWVIYRRAFEHTSLRSEEVLFFILAFVYIANLYIDIYLDPLYFITTADGNLDFAGFCLGILIAYSFRYDPAFHSSKSFFFFWITLTAGLVLAYFFAIENLSIDANNVRYDANSTINTILYGQAGCALALVSVFGMVDKKNKVLKVLFLLTFFFGLVSIAKAGSRSPVVVLFVIGVFYFLARLGAVKGLIYFGLIITLLLLNLENIAALLESMGSSLGTRIVNILVEGDTSGREILYNETIDLIKESPLVGVYYVIPSGMGFKSYPHNFFLEVLLATGLLGAIPFIILVCKSLIKSFNLLKDKHESSWMVIIYLQIIVYGMFSTSLYSSQDFWTMLFFIVSLKYVAVKGPTPLVKHNLRSIERSLVLNKKSYAKY</sequence>
<name>A0ABW5CUW4_9BACT</name>
<evidence type="ECO:0000256" key="4">
    <source>
        <dbReference type="ARBA" id="ARBA00023136"/>
    </source>
</evidence>
<accession>A0ABW5CUW4</accession>
<keyword evidence="4 5" id="KW-0472">Membrane</keyword>
<keyword evidence="3 5" id="KW-1133">Transmembrane helix</keyword>
<dbReference type="InterPro" id="IPR051533">
    <property type="entry name" value="WaaL-like"/>
</dbReference>
<keyword evidence="2 5" id="KW-0812">Transmembrane</keyword>
<protein>
    <submittedName>
        <fullName evidence="7">O-antigen ligase family protein</fullName>
    </submittedName>
</protein>
<keyword evidence="7" id="KW-0436">Ligase</keyword>
<feature type="transmembrane region" description="Helical" evidence="5">
    <location>
        <begin position="38"/>
        <end position="56"/>
    </location>
</feature>
<feature type="transmembrane region" description="Helical" evidence="5">
    <location>
        <begin position="382"/>
        <end position="404"/>
    </location>
</feature>
<evidence type="ECO:0000256" key="2">
    <source>
        <dbReference type="ARBA" id="ARBA00022692"/>
    </source>
</evidence>
<dbReference type="PANTHER" id="PTHR37422">
    <property type="entry name" value="TEICHURONIC ACID BIOSYNTHESIS PROTEIN TUAE"/>
    <property type="match status" value="1"/>
</dbReference>
<evidence type="ECO:0000313" key="7">
    <source>
        <dbReference type="EMBL" id="MFD2245105.1"/>
    </source>
</evidence>
<evidence type="ECO:0000256" key="1">
    <source>
        <dbReference type="ARBA" id="ARBA00004141"/>
    </source>
</evidence>
<feature type="transmembrane region" description="Helical" evidence="5">
    <location>
        <begin position="12"/>
        <end position="32"/>
    </location>
</feature>
<dbReference type="EMBL" id="JBHUIM010000001">
    <property type="protein sequence ID" value="MFD2245105.1"/>
    <property type="molecule type" value="Genomic_DNA"/>
</dbReference>
<gene>
    <name evidence="7" type="ORF">ACFSKP_02495</name>
</gene>
<reference evidence="8" key="1">
    <citation type="journal article" date="2019" name="Int. J. Syst. Evol. Microbiol.">
        <title>The Global Catalogue of Microorganisms (GCM) 10K type strain sequencing project: providing services to taxonomists for standard genome sequencing and annotation.</title>
        <authorList>
            <consortium name="The Broad Institute Genomics Platform"/>
            <consortium name="The Broad Institute Genome Sequencing Center for Infectious Disease"/>
            <person name="Wu L."/>
            <person name="Ma J."/>
        </authorList>
    </citation>
    <scope>NUCLEOTIDE SEQUENCE [LARGE SCALE GENOMIC DNA]</scope>
    <source>
        <strain evidence="8">CGMCC 4.1782</strain>
    </source>
</reference>
<feature type="transmembrane region" description="Helical" evidence="5">
    <location>
        <begin position="68"/>
        <end position="85"/>
    </location>
</feature>
<evidence type="ECO:0000256" key="3">
    <source>
        <dbReference type="ARBA" id="ARBA00022989"/>
    </source>
</evidence>
<feature type="transmembrane region" description="Helical" evidence="5">
    <location>
        <begin position="129"/>
        <end position="148"/>
    </location>
</feature>
<dbReference type="GO" id="GO:0016874">
    <property type="term" value="F:ligase activity"/>
    <property type="evidence" value="ECO:0007669"/>
    <property type="project" value="UniProtKB-KW"/>
</dbReference>
<comment type="caution">
    <text evidence="7">The sequence shown here is derived from an EMBL/GenBank/DDBJ whole genome shotgun (WGS) entry which is preliminary data.</text>
</comment>
<feature type="transmembrane region" description="Helical" evidence="5">
    <location>
        <begin position="216"/>
        <end position="233"/>
    </location>
</feature>
<feature type="transmembrane region" description="Helical" evidence="5">
    <location>
        <begin position="356"/>
        <end position="376"/>
    </location>
</feature>
<dbReference type="Proteomes" id="UP001597374">
    <property type="component" value="Unassembled WGS sequence"/>
</dbReference>
<comment type="subcellular location">
    <subcellularLocation>
        <location evidence="1">Membrane</location>
        <topology evidence="1">Multi-pass membrane protein</topology>
    </subcellularLocation>
</comment>
<feature type="domain" description="O-antigen ligase-related" evidence="6">
    <location>
        <begin position="201"/>
        <end position="336"/>
    </location>
</feature>
<dbReference type="PANTHER" id="PTHR37422:SF13">
    <property type="entry name" value="LIPOPOLYSACCHARIDE BIOSYNTHESIS PROTEIN PA4999-RELATED"/>
    <property type="match status" value="1"/>
</dbReference>
<dbReference type="Pfam" id="PF04932">
    <property type="entry name" value="Wzy_C"/>
    <property type="match status" value="1"/>
</dbReference>